<keyword evidence="4" id="KW-0560">Oxidoreductase</keyword>
<dbReference type="SUPFAM" id="SSF49482">
    <property type="entry name" value="Aromatic compound dioxygenase"/>
    <property type="match status" value="1"/>
</dbReference>
<dbReference type="EMBL" id="QAON01000001">
    <property type="protein sequence ID" value="PTQ91391.1"/>
    <property type="molecule type" value="Genomic_DNA"/>
</dbReference>
<proteinExistence type="predicted"/>
<evidence type="ECO:0000256" key="2">
    <source>
        <dbReference type="SAM" id="MobiDB-lite"/>
    </source>
</evidence>
<comment type="caution">
    <text evidence="4">The sequence shown here is derived from an EMBL/GenBank/DDBJ whole genome shotgun (WGS) entry which is preliminary data.</text>
</comment>
<evidence type="ECO:0000256" key="1">
    <source>
        <dbReference type="ARBA" id="ARBA00005211"/>
    </source>
</evidence>
<dbReference type="GO" id="GO:0008199">
    <property type="term" value="F:ferric iron binding"/>
    <property type="evidence" value="ECO:0007669"/>
    <property type="project" value="InterPro"/>
</dbReference>
<dbReference type="PANTHER" id="PTHR34315">
    <property type="match status" value="1"/>
</dbReference>
<protein>
    <submittedName>
        <fullName evidence="4">Dioxygenase-like protein</fullName>
    </submittedName>
</protein>
<evidence type="ECO:0000313" key="4">
    <source>
        <dbReference type="EMBL" id="PTQ91391.1"/>
    </source>
</evidence>
<gene>
    <name evidence="4" type="ORF">C8N29_101464</name>
</gene>
<feature type="region of interest" description="Disordered" evidence="2">
    <location>
        <begin position="36"/>
        <end position="62"/>
    </location>
</feature>
<dbReference type="PANTHER" id="PTHR34315:SF1">
    <property type="entry name" value="INTRADIOL RING-CLEAVAGE DIOXYGENASES DOMAIN-CONTAINING PROTEIN-RELATED"/>
    <property type="match status" value="1"/>
</dbReference>
<reference evidence="4 5" key="1">
    <citation type="submission" date="2018-04" db="EMBL/GenBank/DDBJ databases">
        <title>Genomic Encyclopedia of Archaeal and Bacterial Type Strains, Phase II (KMG-II): from individual species to whole genera.</title>
        <authorList>
            <person name="Goeker M."/>
        </authorList>
    </citation>
    <scope>NUCLEOTIDE SEQUENCE [LARGE SCALE GENOMIC DNA]</scope>
    <source>
        <strain evidence="4 5">DSM 5822</strain>
    </source>
</reference>
<dbReference type="InterPro" id="IPR015889">
    <property type="entry name" value="Intradiol_dOase_core"/>
</dbReference>
<dbReference type="CDD" id="cd03457">
    <property type="entry name" value="intradiol_dioxygenase_like"/>
    <property type="match status" value="1"/>
</dbReference>
<dbReference type="Gene3D" id="2.60.130.10">
    <property type="entry name" value="Aromatic compound dioxygenase"/>
    <property type="match status" value="1"/>
</dbReference>
<accession>A0A2T5J460</accession>
<evidence type="ECO:0000313" key="5">
    <source>
        <dbReference type="Proteomes" id="UP000244223"/>
    </source>
</evidence>
<dbReference type="GO" id="GO:0016702">
    <property type="term" value="F:oxidoreductase activity, acting on single donors with incorporation of molecular oxygen, incorporation of two atoms of oxygen"/>
    <property type="evidence" value="ECO:0007669"/>
    <property type="project" value="InterPro"/>
</dbReference>
<dbReference type="OrthoDB" id="9800887at2"/>
<dbReference type="RefSeq" id="WP_107864401.1">
    <property type="nucleotide sequence ID" value="NZ_QAON01000001.1"/>
</dbReference>
<keyword evidence="5" id="KW-1185">Reference proteome</keyword>
<name>A0A2T5J460_9GAMM</name>
<comment type="pathway">
    <text evidence="1">Aromatic compound metabolism.</text>
</comment>
<keyword evidence="4" id="KW-0223">Dioxygenase</keyword>
<dbReference type="AlphaFoldDB" id="A0A2T5J460"/>
<dbReference type="Proteomes" id="UP000244223">
    <property type="component" value="Unassembled WGS sequence"/>
</dbReference>
<sequence length="263" mass="28003">MTTPISQHRGFNRRQLLGGLSALTALSVIGCNSGGDNSSNNTSSQNNSATNNTTSETTTDTLNGNCVIIPTETIGPYPLLAFLSNSAVRRQDIRDDRTGVLLTVKLKIVNVNDSCRPLANTAVYIWHCDKDGAYSGYSSGQNGNHANESFLRGVQVSDDNGEVTFTTIYPGWYAGRITHIHFQVYLANNLNVSAIATSQMAFPQAISQAVYNSSLYSSHGQNSSVSSFSADNVFSDGVSYQMTTVTGDVNTGYIASLTAGIAA</sequence>
<organism evidence="4 5">
    <name type="scientific">Agitococcus lubricus</name>
    <dbReference type="NCBI Taxonomy" id="1077255"/>
    <lineage>
        <taxon>Bacteria</taxon>
        <taxon>Pseudomonadati</taxon>
        <taxon>Pseudomonadota</taxon>
        <taxon>Gammaproteobacteria</taxon>
        <taxon>Moraxellales</taxon>
        <taxon>Moraxellaceae</taxon>
        <taxon>Agitococcus</taxon>
    </lineage>
</organism>
<evidence type="ECO:0000259" key="3">
    <source>
        <dbReference type="Pfam" id="PF00775"/>
    </source>
</evidence>
<dbReference type="InterPro" id="IPR000627">
    <property type="entry name" value="Intradiol_dOase_C"/>
</dbReference>
<feature type="domain" description="Intradiol ring-cleavage dioxygenases" evidence="3">
    <location>
        <begin position="84"/>
        <end position="176"/>
    </location>
</feature>
<dbReference type="Pfam" id="PF00775">
    <property type="entry name" value="Dioxygenase_C"/>
    <property type="match status" value="1"/>
</dbReference>